<evidence type="ECO:0000256" key="1">
    <source>
        <dbReference type="ARBA" id="ARBA00007613"/>
    </source>
</evidence>
<dbReference type="InterPro" id="IPR003423">
    <property type="entry name" value="OMP_efflux"/>
</dbReference>
<gene>
    <name evidence="2" type="ORF">H7F49_15310</name>
</gene>
<dbReference type="PANTHER" id="PTHR30203">
    <property type="entry name" value="OUTER MEMBRANE CATION EFFLUX PROTEIN"/>
    <property type="match status" value="1"/>
</dbReference>
<comment type="caution">
    <text evidence="2">The sequence shown here is derived from an EMBL/GenBank/DDBJ whole genome shotgun (WGS) entry which is preliminary data.</text>
</comment>
<dbReference type="Gene3D" id="2.20.200.10">
    <property type="entry name" value="Outer membrane efflux proteins (OEP)"/>
    <property type="match status" value="1"/>
</dbReference>
<dbReference type="InterPro" id="IPR010131">
    <property type="entry name" value="MdtP/NodT-like"/>
</dbReference>
<organism evidence="2 3">
    <name type="scientific">Novosphingobium aerophilum</name>
    <dbReference type="NCBI Taxonomy" id="2839843"/>
    <lineage>
        <taxon>Bacteria</taxon>
        <taxon>Pseudomonadati</taxon>
        <taxon>Pseudomonadota</taxon>
        <taxon>Alphaproteobacteria</taxon>
        <taxon>Sphingomonadales</taxon>
        <taxon>Sphingomonadaceae</taxon>
        <taxon>Novosphingobium</taxon>
    </lineage>
</organism>
<dbReference type="AlphaFoldDB" id="A0A7X1FAC0"/>
<accession>A0A7X1FAC0</accession>
<comment type="similarity">
    <text evidence="1">Belongs to the outer membrane factor (OMF) (TC 1.B.17) family.</text>
</comment>
<dbReference type="SUPFAM" id="SSF56954">
    <property type="entry name" value="Outer membrane efflux proteins (OEP)"/>
    <property type="match status" value="1"/>
</dbReference>
<sequence length="210" mass="22173">MLPDAAPSILLVRRPDVRSAAQSLLSANLTTRVDRLALFPRLSLQPAGGVSASSSAGGIGTGFWSLGANLAVPVLDRARLLTAMRVSEARAEQAAIRYEKAVQTAFGEAENTLARAHSGHRRAAELEDALTNAASALDRARKGYRAGLTDLTTLLQVQRTWLQARNVRDAGRAALLTDSVAAIRALGGGWSPEASTNADLIDLATPRPKD</sequence>
<dbReference type="Pfam" id="PF02321">
    <property type="entry name" value="OEP"/>
    <property type="match status" value="1"/>
</dbReference>
<keyword evidence="3" id="KW-1185">Reference proteome</keyword>
<reference evidence="2 3" key="1">
    <citation type="submission" date="2020-08" db="EMBL/GenBank/DDBJ databases">
        <title>The genome sequence of Novosphingobium flavum 4Y4.</title>
        <authorList>
            <person name="Liu Y."/>
        </authorList>
    </citation>
    <scope>NUCLEOTIDE SEQUENCE [LARGE SCALE GENOMIC DNA]</scope>
    <source>
        <strain evidence="2 3">4Y4</strain>
    </source>
</reference>
<evidence type="ECO:0000313" key="3">
    <source>
        <dbReference type="Proteomes" id="UP000520156"/>
    </source>
</evidence>
<proteinExistence type="inferred from homology"/>
<dbReference type="Gene3D" id="1.20.1600.10">
    <property type="entry name" value="Outer membrane efflux proteins (OEP)"/>
    <property type="match status" value="1"/>
</dbReference>
<dbReference type="GO" id="GO:0015562">
    <property type="term" value="F:efflux transmembrane transporter activity"/>
    <property type="evidence" value="ECO:0007669"/>
    <property type="project" value="InterPro"/>
</dbReference>
<dbReference type="Proteomes" id="UP000520156">
    <property type="component" value="Unassembled WGS sequence"/>
</dbReference>
<dbReference type="RefSeq" id="WP_185684451.1">
    <property type="nucleotide sequence ID" value="NZ_JACLAU010000033.1"/>
</dbReference>
<evidence type="ECO:0000313" key="2">
    <source>
        <dbReference type="EMBL" id="MBC2653064.1"/>
    </source>
</evidence>
<protein>
    <submittedName>
        <fullName evidence="2">TolC family protein</fullName>
    </submittedName>
</protein>
<name>A0A7X1FAC0_9SPHN</name>
<dbReference type="EMBL" id="JACLAU010000033">
    <property type="protein sequence ID" value="MBC2653064.1"/>
    <property type="molecule type" value="Genomic_DNA"/>
</dbReference>